<keyword evidence="1" id="KW-0966">Cell projection</keyword>
<dbReference type="RefSeq" id="WP_306101420.1">
    <property type="nucleotide sequence ID" value="NZ_CP162601.1"/>
</dbReference>
<dbReference type="KEGG" id="vih:AB0763_04575"/>
<dbReference type="PANTHER" id="PTHR37166">
    <property type="entry name" value="PROTEIN FLAG"/>
    <property type="match status" value="1"/>
</dbReference>
<dbReference type="EMBL" id="CP162601">
    <property type="protein sequence ID" value="XDK25920.1"/>
    <property type="molecule type" value="Genomic_DNA"/>
</dbReference>
<evidence type="ECO:0000313" key="1">
    <source>
        <dbReference type="EMBL" id="XDK25920.1"/>
    </source>
</evidence>
<dbReference type="SUPFAM" id="SSF160214">
    <property type="entry name" value="FlaG-like"/>
    <property type="match status" value="1"/>
</dbReference>
<name>A0AB39HIC9_9VIBR</name>
<dbReference type="InterPro" id="IPR035924">
    <property type="entry name" value="FlaG-like_sf"/>
</dbReference>
<dbReference type="InterPro" id="IPR005186">
    <property type="entry name" value="FlaG"/>
</dbReference>
<dbReference type="Gene3D" id="3.30.160.170">
    <property type="entry name" value="FlaG-like"/>
    <property type="match status" value="1"/>
</dbReference>
<proteinExistence type="predicted"/>
<dbReference type="AlphaFoldDB" id="A0AB39HIC9"/>
<dbReference type="Pfam" id="PF03646">
    <property type="entry name" value="FlaG"/>
    <property type="match status" value="1"/>
</dbReference>
<reference evidence="1" key="1">
    <citation type="submission" date="2024-07" db="EMBL/GenBank/DDBJ databases">
        <title>Genome Analysis of a Potential Novel Vibrio Species Secreting pH- and Thermo-stable Alginate Lyase and its Application in Producing Alginate Oligosaccharides.</title>
        <authorList>
            <person name="Huang H."/>
            <person name="Bao K."/>
        </authorList>
    </citation>
    <scope>NUCLEOTIDE SEQUENCE</scope>
    <source>
        <strain evidence="1">HB236076</strain>
    </source>
</reference>
<organism evidence="1">
    <name type="scientific">Vibrio sp. HB236076</name>
    <dbReference type="NCBI Taxonomy" id="3232307"/>
    <lineage>
        <taxon>Bacteria</taxon>
        <taxon>Pseudomonadati</taxon>
        <taxon>Pseudomonadota</taxon>
        <taxon>Gammaproteobacteria</taxon>
        <taxon>Vibrionales</taxon>
        <taxon>Vibrionaceae</taxon>
        <taxon>Vibrio</taxon>
    </lineage>
</organism>
<dbReference type="PANTHER" id="PTHR37166:SF1">
    <property type="entry name" value="PROTEIN FLAG"/>
    <property type="match status" value="1"/>
</dbReference>
<protein>
    <submittedName>
        <fullName evidence="1">Flagellar protein FlaG</fullName>
    </submittedName>
</protein>
<dbReference type="NCBIfam" id="NF006465">
    <property type="entry name" value="PRK08868.1"/>
    <property type="match status" value="1"/>
</dbReference>
<keyword evidence="1" id="KW-0282">Flagellum</keyword>
<keyword evidence="1" id="KW-0969">Cilium</keyword>
<gene>
    <name evidence="1" type="primary">flaG</name>
    <name evidence="1" type="ORF">AB0763_04575</name>
</gene>
<sequence length="143" mass="15757">MEISSNASNIQPYGLNNGTKVAYEKNGAANLSPPEVRANSQINKAEATDTLHPVEAASELAEARGQINKEQREKMVEKMNEFISNINRGVAFKVDEDSGRDIVTIYETKTGDVIRQIPDKEMLETLNRLADYSANTGLLDDTV</sequence>
<accession>A0AB39HIC9</accession>